<evidence type="ECO:0000313" key="1">
    <source>
        <dbReference type="Ensembl" id="ENSSSCP00065011087.1"/>
    </source>
</evidence>
<evidence type="ECO:0000313" key="2">
    <source>
        <dbReference type="Proteomes" id="UP000694725"/>
    </source>
</evidence>
<dbReference type="Ensembl" id="ENSSSCT00065026991.1">
    <property type="protein sequence ID" value="ENSSSCP00065011087.1"/>
    <property type="gene ID" value="ENSSSCG00065020219.1"/>
</dbReference>
<dbReference type="Gene3D" id="3.90.190.10">
    <property type="entry name" value="Protein tyrosine phosphatase superfamily"/>
    <property type="match status" value="1"/>
</dbReference>
<dbReference type="InterPro" id="IPR029021">
    <property type="entry name" value="Prot-tyrosine_phosphatase-like"/>
</dbReference>
<proteinExistence type="predicted"/>
<name>A0A8D0J8Y2_PIG</name>
<organism evidence="1 2">
    <name type="scientific">Sus scrofa</name>
    <name type="common">Pig</name>
    <dbReference type="NCBI Taxonomy" id="9823"/>
    <lineage>
        <taxon>Eukaryota</taxon>
        <taxon>Metazoa</taxon>
        <taxon>Chordata</taxon>
        <taxon>Craniata</taxon>
        <taxon>Vertebrata</taxon>
        <taxon>Euteleostomi</taxon>
        <taxon>Mammalia</taxon>
        <taxon>Eutheria</taxon>
        <taxon>Laurasiatheria</taxon>
        <taxon>Artiodactyla</taxon>
        <taxon>Suina</taxon>
        <taxon>Suidae</taxon>
        <taxon>Sus</taxon>
    </lineage>
</organism>
<dbReference type="Proteomes" id="UP000694725">
    <property type="component" value="Unplaced"/>
</dbReference>
<reference evidence="1" key="1">
    <citation type="submission" date="2025-08" db="UniProtKB">
        <authorList>
            <consortium name="Ensembl"/>
        </authorList>
    </citation>
    <scope>IDENTIFICATION</scope>
</reference>
<dbReference type="AlphaFoldDB" id="A0A8D0J8Y2"/>
<protein>
    <submittedName>
        <fullName evidence="1">Uncharacterized protein</fullName>
    </submittedName>
</protein>
<accession>A0A8D0J8Y2</accession>
<sequence>MTCPAPVKTAYRNMRFLITHSPTNASLQELKKNRVTTIVRICEAIYNIAILEKESIQVLDRITRFNCFIQ</sequence>